<dbReference type="AlphaFoldDB" id="A0A9D5C699"/>
<proteinExistence type="inferred from homology"/>
<comment type="similarity">
    <text evidence="1 5">Belongs to the iron/ascorbate-dependent oxidoreductase family.</text>
</comment>
<dbReference type="SUPFAM" id="SSF51197">
    <property type="entry name" value="Clavaminate synthase-like"/>
    <property type="match status" value="1"/>
</dbReference>
<dbReference type="GO" id="GO:0051213">
    <property type="term" value="F:dioxygenase activity"/>
    <property type="evidence" value="ECO:0007669"/>
    <property type="project" value="UniProtKB-ARBA"/>
</dbReference>
<feature type="domain" description="Fe2OG dioxygenase" evidence="6">
    <location>
        <begin position="205"/>
        <end position="305"/>
    </location>
</feature>
<dbReference type="EMBL" id="JAGGNH010000007">
    <property type="protein sequence ID" value="KAJ0967281.1"/>
    <property type="molecule type" value="Genomic_DNA"/>
</dbReference>
<evidence type="ECO:0000313" key="8">
    <source>
        <dbReference type="Proteomes" id="UP001085076"/>
    </source>
</evidence>
<dbReference type="InterPro" id="IPR027443">
    <property type="entry name" value="IPNS-like_sf"/>
</dbReference>
<dbReference type="InterPro" id="IPR044861">
    <property type="entry name" value="IPNS-like_FE2OG_OXY"/>
</dbReference>
<dbReference type="GO" id="GO:0046872">
    <property type="term" value="F:metal ion binding"/>
    <property type="evidence" value="ECO:0007669"/>
    <property type="project" value="UniProtKB-KW"/>
</dbReference>
<dbReference type="FunFam" id="2.60.120.330:FF:000005">
    <property type="entry name" value="1-aminocyclopropane-1-carboxylate oxidase homolog 1"/>
    <property type="match status" value="1"/>
</dbReference>
<sequence length="358" mass="40054">MAVPASYDRATELKAFDETKSGVRGLIVDGITKVPRIFLVPPEDRPAKPSTKSLESPQVPVVDLRSSRSEVVDRIRAACEDWGFLQIVGHGIPEIVMDAMIDGVRRFHEEASGEEKERLYSREPGRAVKYHSNFDLFQGRVANWRDTLYCQMAPKQPSSNELPAACREVLLEYAEHVMKLGSTLFELLSESLGLMPNHLEDMDCKQGQILLSHYYPPCPEPEITIGTSQHSDSGFLSVLLQDQIGGLQVLHNNNWVDVTPIPSALVINVGDLLQLISNDRFKSVEHRVLSQSIGPRVSVACFFSSHFNQASTRVYGPIKELISEETPPLYKETLVRDYVAHYYSKGLGGKSALEDFRL</sequence>
<dbReference type="PANTHER" id="PTHR10209">
    <property type="entry name" value="OXIDOREDUCTASE, 2OG-FE II OXYGENASE FAMILY PROTEIN"/>
    <property type="match status" value="1"/>
</dbReference>
<organism evidence="7 8">
    <name type="scientific">Dioscorea zingiberensis</name>
    <dbReference type="NCBI Taxonomy" id="325984"/>
    <lineage>
        <taxon>Eukaryota</taxon>
        <taxon>Viridiplantae</taxon>
        <taxon>Streptophyta</taxon>
        <taxon>Embryophyta</taxon>
        <taxon>Tracheophyta</taxon>
        <taxon>Spermatophyta</taxon>
        <taxon>Magnoliopsida</taxon>
        <taxon>Liliopsida</taxon>
        <taxon>Dioscoreales</taxon>
        <taxon>Dioscoreaceae</taxon>
        <taxon>Dioscorea</taxon>
    </lineage>
</organism>
<dbReference type="OrthoDB" id="288590at2759"/>
<evidence type="ECO:0000313" key="7">
    <source>
        <dbReference type="EMBL" id="KAJ0967281.1"/>
    </source>
</evidence>
<dbReference type="PROSITE" id="PS51471">
    <property type="entry name" value="FE2OG_OXY"/>
    <property type="match status" value="1"/>
</dbReference>
<keyword evidence="8" id="KW-1185">Reference proteome</keyword>
<keyword evidence="2 5" id="KW-0479">Metal-binding</keyword>
<evidence type="ECO:0000256" key="3">
    <source>
        <dbReference type="ARBA" id="ARBA00023002"/>
    </source>
</evidence>
<name>A0A9D5C699_9LILI</name>
<keyword evidence="3 5" id="KW-0560">Oxidoreductase</keyword>
<evidence type="ECO:0000256" key="4">
    <source>
        <dbReference type="ARBA" id="ARBA00023004"/>
    </source>
</evidence>
<keyword evidence="4 5" id="KW-0408">Iron</keyword>
<evidence type="ECO:0000256" key="2">
    <source>
        <dbReference type="ARBA" id="ARBA00022723"/>
    </source>
</evidence>
<accession>A0A9D5C699</accession>
<dbReference type="InterPro" id="IPR005123">
    <property type="entry name" value="Oxoglu/Fe-dep_dioxygenase_dom"/>
</dbReference>
<evidence type="ECO:0000259" key="6">
    <source>
        <dbReference type="PROSITE" id="PS51471"/>
    </source>
</evidence>
<reference evidence="7" key="2">
    <citation type="journal article" date="2022" name="Hortic Res">
        <title>The genome of Dioscorea zingiberensis sheds light on the biosynthesis, origin and evolution of the medicinally important diosgenin saponins.</title>
        <authorList>
            <person name="Li Y."/>
            <person name="Tan C."/>
            <person name="Li Z."/>
            <person name="Guo J."/>
            <person name="Li S."/>
            <person name="Chen X."/>
            <person name="Wang C."/>
            <person name="Dai X."/>
            <person name="Yang H."/>
            <person name="Song W."/>
            <person name="Hou L."/>
            <person name="Xu J."/>
            <person name="Tong Z."/>
            <person name="Xu A."/>
            <person name="Yuan X."/>
            <person name="Wang W."/>
            <person name="Yang Q."/>
            <person name="Chen L."/>
            <person name="Sun Z."/>
            <person name="Wang K."/>
            <person name="Pan B."/>
            <person name="Chen J."/>
            <person name="Bao Y."/>
            <person name="Liu F."/>
            <person name="Qi X."/>
            <person name="Gang D.R."/>
            <person name="Wen J."/>
            <person name="Li J."/>
        </authorList>
    </citation>
    <scope>NUCLEOTIDE SEQUENCE</scope>
    <source>
        <strain evidence="7">Dzin_1.0</strain>
    </source>
</reference>
<gene>
    <name evidence="7" type="ORF">J5N97_024198</name>
</gene>
<dbReference type="Gene3D" id="2.60.120.330">
    <property type="entry name" value="B-lactam Antibiotic, Isopenicillin N Synthase, Chain"/>
    <property type="match status" value="1"/>
</dbReference>
<dbReference type="Pfam" id="PF03171">
    <property type="entry name" value="2OG-FeII_Oxy"/>
    <property type="match status" value="1"/>
</dbReference>
<dbReference type="InterPro" id="IPR026992">
    <property type="entry name" value="DIOX_N"/>
</dbReference>
<dbReference type="Proteomes" id="UP001085076">
    <property type="component" value="Miscellaneous, Linkage group lg07"/>
</dbReference>
<comment type="caution">
    <text evidence="7">The sequence shown here is derived from an EMBL/GenBank/DDBJ whole genome shotgun (WGS) entry which is preliminary data.</text>
</comment>
<dbReference type="PANTHER" id="PTHR10209:SF428">
    <property type="entry name" value="OS04G0182200 PROTEIN"/>
    <property type="match status" value="1"/>
</dbReference>
<evidence type="ECO:0000256" key="1">
    <source>
        <dbReference type="ARBA" id="ARBA00008056"/>
    </source>
</evidence>
<evidence type="ECO:0000256" key="5">
    <source>
        <dbReference type="RuleBase" id="RU003682"/>
    </source>
</evidence>
<dbReference type="Pfam" id="PF14226">
    <property type="entry name" value="DIOX_N"/>
    <property type="match status" value="1"/>
</dbReference>
<protein>
    <recommendedName>
        <fullName evidence="6">Fe2OG dioxygenase domain-containing protein</fullName>
    </recommendedName>
</protein>
<reference evidence="7" key="1">
    <citation type="submission" date="2021-03" db="EMBL/GenBank/DDBJ databases">
        <authorList>
            <person name="Li Z."/>
            <person name="Yang C."/>
        </authorList>
    </citation>
    <scope>NUCLEOTIDE SEQUENCE</scope>
    <source>
        <strain evidence="7">Dzin_1.0</strain>
        <tissue evidence="7">Leaf</tissue>
    </source>
</reference>